<dbReference type="PANTHER" id="PTHR43713">
    <property type="entry name" value="GLUTAMATE-1-SEMIALDEHYDE 2,1-AMINOMUTASE"/>
    <property type="match status" value="1"/>
</dbReference>
<keyword evidence="2" id="KW-0663">Pyridoxal phosphate</keyword>
<dbReference type="GO" id="GO:0030170">
    <property type="term" value="F:pyridoxal phosphate binding"/>
    <property type="evidence" value="ECO:0007669"/>
    <property type="project" value="InterPro"/>
</dbReference>
<dbReference type="InterPro" id="IPR015424">
    <property type="entry name" value="PyrdxlP-dep_Trfase"/>
</dbReference>
<dbReference type="AlphaFoldDB" id="A0A3N9WQU5"/>
<name>A0A3N9WQU5_9ACTN</name>
<dbReference type="EMBL" id="QGSY01000299">
    <property type="protein sequence ID" value="RQX03228.1"/>
    <property type="molecule type" value="Genomic_DNA"/>
</dbReference>
<dbReference type="InterPro" id="IPR015421">
    <property type="entry name" value="PyrdxlP-dep_Trfase_major"/>
</dbReference>
<dbReference type="InterPro" id="IPR015422">
    <property type="entry name" value="PyrdxlP-dep_Trfase_small"/>
</dbReference>
<evidence type="ECO:0000256" key="2">
    <source>
        <dbReference type="ARBA" id="ARBA00022898"/>
    </source>
</evidence>
<dbReference type="InterPro" id="IPR005814">
    <property type="entry name" value="Aminotrans_3"/>
</dbReference>
<evidence type="ECO:0000313" key="4">
    <source>
        <dbReference type="Proteomes" id="UP000266889"/>
    </source>
</evidence>
<gene>
    <name evidence="3" type="ORF">DLJ58_30060</name>
</gene>
<dbReference type="Pfam" id="PF00202">
    <property type="entry name" value="Aminotran_3"/>
    <property type="match status" value="1"/>
</dbReference>
<sequence length="555" mass="59893">MAASFDDGARDRLEAASIDRFSSRVRVGGRRLRLSRPPCEGDTMGASHQERGAIEVIQDLMQQKWVYELFGEIGARQGASAAHVEKLRAVDSAAHVFWPFQAPPFPVIAATASGSTLTDIDGNDYLDCHMGYGAQALHGHNPAPVVDFVREHLGKGTGNGYTNALELELATLLREILPHNEKFAFQHSGTGATQSAIRLCRAHTGRRMVAKFEGTLHGSHDLAVHNTAPWYHGHPAVPFPEIGKDGIPLVSAFAGVTPAEPRDLLILPNDTALAVELIERHAGELACILAEPAASSFPFEETTIPMIREVAVAARRLGVPFILDEVLTGFRSGLGGAAQKFDIPTDLVTYGKVISGLGLPLSAIGGRADILDISQTSGQSWTDFGQKTGLQGSHTGNYLSVAASLATLQLLRDKGPAYYTELRAKVDRVQARLAAFRAAEGIPLRMVGFGDYIGCFQFLPEDSYTDYRVYSRALNPATFILTLLLRKRGIYTLGMPMFFAGGAHSDADVDRLTDAVLESTLELRANDFPFDLAWLATSAWGSGSSEWGSGSSDWS</sequence>
<dbReference type="Gene3D" id="3.40.640.10">
    <property type="entry name" value="Type I PLP-dependent aspartate aminotransferase-like (Major domain)"/>
    <property type="match status" value="1"/>
</dbReference>
<dbReference type="SUPFAM" id="SSF53383">
    <property type="entry name" value="PLP-dependent transferases"/>
    <property type="match status" value="1"/>
</dbReference>
<proteinExistence type="predicted"/>
<dbReference type="GO" id="GO:0008483">
    <property type="term" value="F:transaminase activity"/>
    <property type="evidence" value="ECO:0007669"/>
    <property type="project" value="InterPro"/>
</dbReference>
<evidence type="ECO:0000313" key="3">
    <source>
        <dbReference type="EMBL" id="RQX03228.1"/>
    </source>
</evidence>
<dbReference type="InterPro" id="IPR049704">
    <property type="entry name" value="Aminotrans_3_PPA_site"/>
</dbReference>
<organism evidence="3 4">
    <name type="scientific">Micromonospora arida</name>
    <dbReference type="NCBI Taxonomy" id="2203715"/>
    <lineage>
        <taxon>Bacteria</taxon>
        <taxon>Bacillati</taxon>
        <taxon>Actinomycetota</taxon>
        <taxon>Actinomycetes</taxon>
        <taxon>Micromonosporales</taxon>
        <taxon>Micromonosporaceae</taxon>
        <taxon>Micromonospora</taxon>
    </lineage>
</organism>
<evidence type="ECO:0000256" key="1">
    <source>
        <dbReference type="ARBA" id="ARBA00001933"/>
    </source>
</evidence>
<dbReference type="PANTHER" id="PTHR43713:SF3">
    <property type="entry name" value="GLUTAMATE-1-SEMIALDEHYDE 2,1-AMINOMUTASE 1, CHLOROPLASTIC-RELATED"/>
    <property type="match status" value="1"/>
</dbReference>
<comment type="cofactor">
    <cofactor evidence="1">
        <name>pyridoxal 5'-phosphate</name>
        <dbReference type="ChEBI" id="CHEBI:597326"/>
    </cofactor>
</comment>
<dbReference type="Gene3D" id="3.90.1150.10">
    <property type="entry name" value="Aspartate Aminotransferase, domain 1"/>
    <property type="match status" value="1"/>
</dbReference>
<comment type="caution">
    <text evidence="3">The sequence shown here is derived from an EMBL/GenBank/DDBJ whole genome shotgun (WGS) entry which is preliminary data.</text>
</comment>
<dbReference type="PROSITE" id="PS00600">
    <property type="entry name" value="AA_TRANSFER_CLASS_3"/>
    <property type="match status" value="1"/>
</dbReference>
<keyword evidence="4" id="KW-1185">Reference proteome</keyword>
<accession>A0A3N9WQU5</accession>
<protein>
    <submittedName>
        <fullName evidence="3">Polyketide synthase</fullName>
    </submittedName>
</protein>
<reference evidence="3 4" key="1">
    <citation type="submission" date="2018-05" db="EMBL/GenBank/DDBJ databases">
        <title>Micromonospora from Atacama Desert.</title>
        <authorList>
            <person name="Carro L."/>
            <person name="Goodfellow M."/>
            <person name="Klenk H.-P."/>
        </authorList>
    </citation>
    <scope>NUCLEOTIDE SEQUENCE [LARGE SCALE GENOMIC DNA]</scope>
    <source>
        <strain evidence="3 4">LB32</strain>
    </source>
</reference>
<dbReference type="Proteomes" id="UP000266889">
    <property type="component" value="Unassembled WGS sequence"/>
</dbReference>